<accession>A0ACC1SL52</accession>
<sequence>MTADEMELRQLESSGTFGPKGLVQLLWDFSSSNKRLFNGDSISQLCHSAYCEYYERQWGLTAAHCDGKFVALKTPEAVNQLVQELQSNRSRAELLALIQDASEENALGEACENSLNLAFRLLLMLRIGVVKYQFLPRRCLDWNEGSPRDFVKKHFGEEPVLDFDDVKLPKAFNGWSLKKIGGIEINFTDNLADHLLLVEDDSKVLIFHYASFLDCQRLKGWVSTSKRDALYTKISRSEESLFPPGFAEETLRTLALLFPQSLVNGSDNSRTSRKSWFRKLCDKRKTCKIDERLGRCGTLHAEDRQIKGFIFWRDRLIILKQAYDEATPRTLSQFWYDRRNGVQWYTFWVAILVLIITTILSVLQCVEGGFQAWKI</sequence>
<protein>
    <submittedName>
        <fullName evidence="1">Uncharacterized protein</fullName>
    </submittedName>
</protein>
<proteinExistence type="predicted"/>
<dbReference type="EMBL" id="JANRMS010000320">
    <property type="protein sequence ID" value="KAJ3542000.1"/>
    <property type="molecule type" value="Genomic_DNA"/>
</dbReference>
<dbReference type="Proteomes" id="UP001148629">
    <property type="component" value="Unassembled WGS sequence"/>
</dbReference>
<comment type="caution">
    <text evidence="1">The sequence shown here is derived from an EMBL/GenBank/DDBJ whole genome shotgun (WGS) entry which is preliminary data.</text>
</comment>
<keyword evidence="2" id="KW-1185">Reference proteome</keyword>
<organism evidence="1 2">
    <name type="scientific">Fusarium decemcellulare</name>
    <dbReference type="NCBI Taxonomy" id="57161"/>
    <lineage>
        <taxon>Eukaryota</taxon>
        <taxon>Fungi</taxon>
        <taxon>Dikarya</taxon>
        <taxon>Ascomycota</taxon>
        <taxon>Pezizomycotina</taxon>
        <taxon>Sordariomycetes</taxon>
        <taxon>Hypocreomycetidae</taxon>
        <taxon>Hypocreales</taxon>
        <taxon>Nectriaceae</taxon>
        <taxon>Fusarium</taxon>
        <taxon>Fusarium decemcellulare species complex</taxon>
    </lineage>
</organism>
<evidence type="ECO:0000313" key="2">
    <source>
        <dbReference type="Proteomes" id="UP001148629"/>
    </source>
</evidence>
<reference evidence="1" key="1">
    <citation type="submission" date="2022-08" db="EMBL/GenBank/DDBJ databases">
        <title>Genome Sequence of Fusarium decemcellulare.</title>
        <authorList>
            <person name="Buettner E."/>
        </authorList>
    </citation>
    <scope>NUCLEOTIDE SEQUENCE</scope>
    <source>
        <strain evidence="1">Babe19</strain>
    </source>
</reference>
<gene>
    <name evidence="1" type="ORF">NM208_g4329</name>
</gene>
<name>A0ACC1SL52_9HYPO</name>
<evidence type="ECO:0000313" key="1">
    <source>
        <dbReference type="EMBL" id="KAJ3542000.1"/>
    </source>
</evidence>